<dbReference type="Proteomes" id="UP000187283">
    <property type="component" value="Unassembled WGS sequence"/>
</dbReference>
<keyword evidence="2" id="KW-1185">Reference proteome</keyword>
<comment type="caution">
    <text evidence="1">The sequence shown here is derived from an EMBL/GenBank/DDBJ whole genome shotgun (WGS) entry which is preliminary data.</text>
</comment>
<proteinExistence type="predicted"/>
<reference evidence="1 2" key="1">
    <citation type="submission" date="2017-01" db="EMBL/GenBank/DDBJ databases">
        <authorList>
            <person name="Mah S.A."/>
            <person name="Swanson W.J."/>
            <person name="Moy G.W."/>
            <person name="Vacquier V.D."/>
        </authorList>
    </citation>
    <scope>NUCLEOTIDE SEQUENCE [LARGE SCALE GENOMIC DNA]</scope>
    <source>
        <strain evidence="1 2">GSMNP</strain>
    </source>
</reference>
<organism evidence="1 2">
    <name type="scientific">Smittium culicis</name>
    <dbReference type="NCBI Taxonomy" id="133412"/>
    <lineage>
        <taxon>Eukaryota</taxon>
        <taxon>Fungi</taxon>
        <taxon>Fungi incertae sedis</taxon>
        <taxon>Zoopagomycota</taxon>
        <taxon>Kickxellomycotina</taxon>
        <taxon>Harpellomycetes</taxon>
        <taxon>Harpellales</taxon>
        <taxon>Legeriomycetaceae</taxon>
        <taxon>Smittium</taxon>
    </lineage>
</organism>
<sequence length="22" mass="2255">MSVSILVLEGADIGGKRYGVSC</sequence>
<feature type="non-terminal residue" evidence="1">
    <location>
        <position position="22"/>
    </location>
</feature>
<name>A0A1R1XQK9_9FUNG</name>
<evidence type="ECO:0000313" key="2">
    <source>
        <dbReference type="Proteomes" id="UP000187283"/>
    </source>
</evidence>
<dbReference type="EMBL" id="LSSN01002194">
    <property type="protein sequence ID" value="OMJ16905.1"/>
    <property type="molecule type" value="Genomic_DNA"/>
</dbReference>
<protein>
    <submittedName>
        <fullName evidence="1">Uncharacterized protein</fullName>
    </submittedName>
</protein>
<accession>A0A1R1XQK9</accession>
<gene>
    <name evidence="1" type="ORF">AYI70_g6297</name>
</gene>
<evidence type="ECO:0000313" key="1">
    <source>
        <dbReference type="EMBL" id="OMJ16905.1"/>
    </source>
</evidence>
<dbReference type="AlphaFoldDB" id="A0A1R1XQK9"/>